<dbReference type="AlphaFoldDB" id="A0AAE1AIS6"/>
<reference evidence="2" key="1">
    <citation type="journal article" date="2023" name="G3 (Bethesda)">
        <title>A reference genome for the long-term kleptoplast-retaining sea slug Elysia crispata morphotype clarki.</title>
        <authorList>
            <person name="Eastman K.E."/>
            <person name="Pendleton A.L."/>
            <person name="Shaikh M.A."/>
            <person name="Suttiyut T."/>
            <person name="Ogas R."/>
            <person name="Tomko P."/>
            <person name="Gavelis G."/>
            <person name="Widhalm J.R."/>
            <person name="Wisecaver J.H."/>
        </authorList>
    </citation>
    <scope>NUCLEOTIDE SEQUENCE</scope>
    <source>
        <strain evidence="2">ECLA1</strain>
    </source>
</reference>
<keyword evidence="3" id="KW-1185">Reference proteome</keyword>
<evidence type="ECO:0000256" key="1">
    <source>
        <dbReference type="SAM" id="MobiDB-lite"/>
    </source>
</evidence>
<evidence type="ECO:0000313" key="2">
    <source>
        <dbReference type="EMBL" id="KAK3788418.1"/>
    </source>
</evidence>
<name>A0AAE1AIS6_9GAST</name>
<sequence length="85" mass="9364">MGKQPTGFVWRSGYKENLCFVGVKRILFRLDGETKGEGQWAGRSQPYHEAITAIAGLFADELKQPGPTPSVETELTNLSTSQFTS</sequence>
<protein>
    <submittedName>
        <fullName evidence="2">Uncharacterized protein</fullName>
    </submittedName>
</protein>
<accession>A0AAE1AIS6</accession>
<comment type="caution">
    <text evidence="2">The sequence shown here is derived from an EMBL/GenBank/DDBJ whole genome shotgun (WGS) entry which is preliminary data.</text>
</comment>
<organism evidence="2 3">
    <name type="scientific">Elysia crispata</name>
    <name type="common">lettuce slug</name>
    <dbReference type="NCBI Taxonomy" id="231223"/>
    <lineage>
        <taxon>Eukaryota</taxon>
        <taxon>Metazoa</taxon>
        <taxon>Spiralia</taxon>
        <taxon>Lophotrochozoa</taxon>
        <taxon>Mollusca</taxon>
        <taxon>Gastropoda</taxon>
        <taxon>Heterobranchia</taxon>
        <taxon>Euthyneura</taxon>
        <taxon>Panpulmonata</taxon>
        <taxon>Sacoglossa</taxon>
        <taxon>Placobranchoidea</taxon>
        <taxon>Plakobranchidae</taxon>
        <taxon>Elysia</taxon>
    </lineage>
</organism>
<dbReference type="Proteomes" id="UP001283361">
    <property type="component" value="Unassembled WGS sequence"/>
</dbReference>
<feature type="region of interest" description="Disordered" evidence="1">
    <location>
        <begin position="63"/>
        <end position="85"/>
    </location>
</feature>
<feature type="compositionally biased region" description="Polar residues" evidence="1">
    <location>
        <begin position="70"/>
        <end position="85"/>
    </location>
</feature>
<gene>
    <name evidence="2" type="ORF">RRG08_012593</name>
</gene>
<evidence type="ECO:0000313" key="3">
    <source>
        <dbReference type="Proteomes" id="UP001283361"/>
    </source>
</evidence>
<proteinExistence type="predicted"/>
<dbReference type="EMBL" id="JAWDGP010001763">
    <property type="protein sequence ID" value="KAK3788418.1"/>
    <property type="molecule type" value="Genomic_DNA"/>
</dbReference>